<dbReference type="SUPFAM" id="SSF57756">
    <property type="entry name" value="Retrovirus zinc finger-like domains"/>
    <property type="match status" value="1"/>
</dbReference>
<evidence type="ECO:0000259" key="3">
    <source>
        <dbReference type="PROSITE" id="PS50158"/>
    </source>
</evidence>
<feature type="domain" description="CCHC-type" evidence="3">
    <location>
        <begin position="20"/>
        <end position="35"/>
    </location>
</feature>
<keyword evidence="1" id="KW-0479">Metal-binding</keyword>
<gene>
    <name evidence="4" type="ORF">ACH5RR_039006</name>
</gene>
<keyword evidence="1" id="KW-0863">Zinc-finger</keyword>
<organism evidence="4 5">
    <name type="scientific">Cinchona calisaya</name>
    <dbReference type="NCBI Taxonomy" id="153742"/>
    <lineage>
        <taxon>Eukaryota</taxon>
        <taxon>Viridiplantae</taxon>
        <taxon>Streptophyta</taxon>
        <taxon>Embryophyta</taxon>
        <taxon>Tracheophyta</taxon>
        <taxon>Spermatophyta</taxon>
        <taxon>Magnoliopsida</taxon>
        <taxon>eudicotyledons</taxon>
        <taxon>Gunneridae</taxon>
        <taxon>Pentapetalae</taxon>
        <taxon>asterids</taxon>
        <taxon>lamiids</taxon>
        <taxon>Gentianales</taxon>
        <taxon>Rubiaceae</taxon>
        <taxon>Cinchonoideae</taxon>
        <taxon>Cinchoneae</taxon>
        <taxon>Cinchona</taxon>
    </lineage>
</organism>
<dbReference type="InterPro" id="IPR036875">
    <property type="entry name" value="Znf_CCHC_sf"/>
</dbReference>
<dbReference type="PROSITE" id="PS50158">
    <property type="entry name" value="ZF_CCHC"/>
    <property type="match status" value="1"/>
</dbReference>
<keyword evidence="5" id="KW-1185">Reference proteome</keyword>
<feature type="region of interest" description="Disordered" evidence="2">
    <location>
        <begin position="60"/>
        <end position="80"/>
    </location>
</feature>
<dbReference type="AlphaFoldDB" id="A0ABD2XYC1"/>
<protein>
    <recommendedName>
        <fullName evidence="3">CCHC-type domain-containing protein</fullName>
    </recommendedName>
</protein>
<dbReference type="Proteomes" id="UP001630127">
    <property type="component" value="Unassembled WGS sequence"/>
</dbReference>
<evidence type="ECO:0000313" key="4">
    <source>
        <dbReference type="EMBL" id="KAL3499913.1"/>
    </source>
</evidence>
<evidence type="ECO:0000256" key="1">
    <source>
        <dbReference type="PROSITE-ProRule" id="PRU00047"/>
    </source>
</evidence>
<sequence length="153" mass="17181">MAQIAHANTSTQGKMASLNCRKCGKIGHLDKWCRNYEHCGKQGHSKGKCWELHPHLKFRDLPTKPKTQESKHATKSNPPSKLLEELAKLVNSHKASMSHNQGMKSNLTTCFESWIIDSSASNHMFKDNIKAFNIESLCDEKHATIANGAEIRI</sequence>
<evidence type="ECO:0000256" key="2">
    <source>
        <dbReference type="SAM" id="MobiDB-lite"/>
    </source>
</evidence>
<dbReference type="GO" id="GO:0008270">
    <property type="term" value="F:zinc ion binding"/>
    <property type="evidence" value="ECO:0007669"/>
    <property type="project" value="UniProtKB-KW"/>
</dbReference>
<dbReference type="EMBL" id="JBJUIK010000016">
    <property type="protein sequence ID" value="KAL3499913.1"/>
    <property type="molecule type" value="Genomic_DNA"/>
</dbReference>
<accession>A0ABD2XYC1</accession>
<feature type="compositionally biased region" description="Basic and acidic residues" evidence="2">
    <location>
        <begin position="60"/>
        <end position="72"/>
    </location>
</feature>
<name>A0ABD2XYC1_9GENT</name>
<reference evidence="4 5" key="1">
    <citation type="submission" date="2024-11" db="EMBL/GenBank/DDBJ databases">
        <title>A near-complete genome assembly of Cinchona calisaya.</title>
        <authorList>
            <person name="Lian D.C."/>
            <person name="Zhao X.W."/>
            <person name="Wei L."/>
        </authorList>
    </citation>
    <scope>NUCLEOTIDE SEQUENCE [LARGE SCALE GENOMIC DNA]</scope>
    <source>
        <tissue evidence="4">Nenye</tissue>
    </source>
</reference>
<evidence type="ECO:0000313" key="5">
    <source>
        <dbReference type="Proteomes" id="UP001630127"/>
    </source>
</evidence>
<proteinExistence type="predicted"/>
<dbReference type="InterPro" id="IPR001878">
    <property type="entry name" value="Znf_CCHC"/>
</dbReference>
<keyword evidence="1" id="KW-0862">Zinc</keyword>
<comment type="caution">
    <text evidence="4">The sequence shown here is derived from an EMBL/GenBank/DDBJ whole genome shotgun (WGS) entry which is preliminary data.</text>
</comment>